<sequence length="417" mass="47053">MEPPNKKTRCNDGPAMSHSFPDLSTLPEPLLIHILSFMDPEEAVQTCILSKTWRNLWTCLPSLRFNNCRFKGTDAAFVPFVTNMLYFRGASKLDTFRLCWNVGALHRDICQIHVSYVSAWIFSALSCKPLVISLYLYGFTNLKLPLALFTSASLEQLELHLYDPSNKDIEPKYVNLPNLKKLKLRNFTLNNPVMQTMLSGCPLLEELSLLRCSMNFGEMKSELLRSLTIINCQGSEVVEIFMPSLISLHLEDSSPGKTKLTFRNTPSLVKASVCYLTFMEPNFPGEGLDFFNCLTTVIDLELCGSGVKGLLEKKILNCPIFDNLKQLTCGPWSINEELDVLCQLLQHTPKLEKLTILHDKTLAIPGNPKKKSATGKIPFRCDQLKAIEIMHSDPSGAHELVDILLRNISHSERKDLM</sequence>
<evidence type="ECO:0000313" key="2">
    <source>
        <dbReference type="EMBL" id="KAJ3702909.1"/>
    </source>
</evidence>
<feature type="domain" description="F-box" evidence="1">
    <location>
        <begin position="20"/>
        <end position="56"/>
    </location>
</feature>
<dbReference type="Proteomes" id="UP001210211">
    <property type="component" value="Unassembled WGS sequence"/>
</dbReference>
<organism evidence="2 3">
    <name type="scientific">Rhynchospora tenuis</name>
    <dbReference type="NCBI Taxonomy" id="198213"/>
    <lineage>
        <taxon>Eukaryota</taxon>
        <taxon>Viridiplantae</taxon>
        <taxon>Streptophyta</taxon>
        <taxon>Embryophyta</taxon>
        <taxon>Tracheophyta</taxon>
        <taxon>Spermatophyta</taxon>
        <taxon>Magnoliopsida</taxon>
        <taxon>Liliopsida</taxon>
        <taxon>Poales</taxon>
        <taxon>Cyperaceae</taxon>
        <taxon>Cyperoideae</taxon>
        <taxon>Rhynchosporeae</taxon>
        <taxon>Rhynchospora</taxon>
    </lineage>
</organism>
<dbReference type="InterPro" id="IPR053781">
    <property type="entry name" value="F-box_AtFBL13-like"/>
</dbReference>
<gene>
    <name evidence="2" type="ORF">LUZ61_006614</name>
</gene>
<dbReference type="InterPro" id="IPR036047">
    <property type="entry name" value="F-box-like_dom_sf"/>
</dbReference>
<dbReference type="InterPro" id="IPR032675">
    <property type="entry name" value="LRR_dom_sf"/>
</dbReference>
<reference evidence="2 3" key="1">
    <citation type="journal article" date="2022" name="Cell">
        <title>Repeat-based holocentromeres influence genome architecture and karyotype evolution.</title>
        <authorList>
            <person name="Hofstatter P.G."/>
            <person name="Thangavel G."/>
            <person name="Lux T."/>
            <person name="Neumann P."/>
            <person name="Vondrak T."/>
            <person name="Novak P."/>
            <person name="Zhang M."/>
            <person name="Costa L."/>
            <person name="Castellani M."/>
            <person name="Scott A."/>
            <person name="Toegelov H."/>
            <person name="Fuchs J."/>
            <person name="Mata-Sucre Y."/>
            <person name="Dias Y."/>
            <person name="Vanzela A.L.L."/>
            <person name="Huettel B."/>
            <person name="Almeida C.C.S."/>
            <person name="Simkova H."/>
            <person name="Souza G."/>
            <person name="Pedrosa-Harand A."/>
            <person name="Macas J."/>
            <person name="Mayer K.F.X."/>
            <person name="Houben A."/>
            <person name="Marques A."/>
        </authorList>
    </citation>
    <scope>NUCLEOTIDE SEQUENCE [LARGE SCALE GENOMIC DNA]</scope>
    <source>
        <strain evidence="2">RhyTen1mFocal</strain>
    </source>
</reference>
<dbReference type="EMBL" id="JAMRDG010000001">
    <property type="protein sequence ID" value="KAJ3702909.1"/>
    <property type="molecule type" value="Genomic_DNA"/>
</dbReference>
<dbReference type="InterPro" id="IPR053197">
    <property type="entry name" value="F-box_SCFL_complex_component"/>
</dbReference>
<dbReference type="InterPro" id="IPR055411">
    <property type="entry name" value="LRR_FXL15/At3g58940/PEG3-like"/>
</dbReference>
<dbReference type="CDD" id="cd22160">
    <property type="entry name" value="F-box_AtFBL13-like"/>
    <property type="match status" value="1"/>
</dbReference>
<dbReference type="PANTHER" id="PTHR34223:SF51">
    <property type="entry name" value="OS06G0556300 PROTEIN"/>
    <property type="match status" value="1"/>
</dbReference>
<evidence type="ECO:0000313" key="3">
    <source>
        <dbReference type="Proteomes" id="UP001210211"/>
    </source>
</evidence>
<dbReference type="AlphaFoldDB" id="A0AAD6EVU5"/>
<protein>
    <recommendedName>
        <fullName evidence="1">F-box domain-containing protein</fullName>
    </recommendedName>
</protein>
<keyword evidence="3" id="KW-1185">Reference proteome</keyword>
<dbReference type="SUPFAM" id="SSF52047">
    <property type="entry name" value="RNI-like"/>
    <property type="match status" value="1"/>
</dbReference>
<dbReference type="Pfam" id="PF24758">
    <property type="entry name" value="LRR_At5g56370"/>
    <property type="match status" value="1"/>
</dbReference>
<dbReference type="PANTHER" id="PTHR34223">
    <property type="entry name" value="OS11G0201299 PROTEIN"/>
    <property type="match status" value="1"/>
</dbReference>
<dbReference type="Gene3D" id="3.80.10.10">
    <property type="entry name" value="Ribonuclease Inhibitor"/>
    <property type="match status" value="1"/>
</dbReference>
<dbReference type="SUPFAM" id="SSF81383">
    <property type="entry name" value="F-box domain"/>
    <property type="match status" value="1"/>
</dbReference>
<evidence type="ECO:0000259" key="1">
    <source>
        <dbReference type="PROSITE" id="PS50181"/>
    </source>
</evidence>
<dbReference type="InterPro" id="IPR001810">
    <property type="entry name" value="F-box_dom"/>
</dbReference>
<comment type="caution">
    <text evidence="2">The sequence shown here is derived from an EMBL/GenBank/DDBJ whole genome shotgun (WGS) entry which is preliminary data.</text>
</comment>
<dbReference type="PROSITE" id="PS50181">
    <property type="entry name" value="FBOX"/>
    <property type="match status" value="1"/>
</dbReference>
<dbReference type="Pfam" id="PF00646">
    <property type="entry name" value="F-box"/>
    <property type="match status" value="1"/>
</dbReference>
<accession>A0AAD6EVU5</accession>
<name>A0AAD6EVU5_9POAL</name>
<dbReference type="Gene3D" id="1.20.1280.50">
    <property type="match status" value="1"/>
</dbReference>
<proteinExistence type="predicted"/>